<comment type="catalytic activity">
    <reaction evidence="9">
        <text>malonyl-[ACP] + acetyl-CoA + H(+) = 3-oxobutanoyl-[ACP] + CO2 + CoA</text>
        <dbReference type="Rhea" id="RHEA:12080"/>
        <dbReference type="Rhea" id="RHEA-COMP:9623"/>
        <dbReference type="Rhea" id="RHEA-COMP:9625"/>
        <dbReference type="ChEBI" id="CHEBI:15378"/>
        <dbReference type="ChEBI" id="CHEBI:16526"/>
        <dbReference type="ChEBI" id="CHEBI:57287"/>
        <dbReference type="ChEBI" id="CHEBI:57288"/>
        <dbReference type="ChEBI" id="CHEBI:78449"/>
        <dbReference type="ChEBI" id="CHEBI:78450"/>
        <dbReference type="EC" id="2.3.1.180"/>
    </reaction>
</comment>
<keyword evidence="6 9" id="KW-0443">Lipid metabolism</keyword>
<feature type="region of interest" description="Disordered" evidence="10">
    <location>
        <begin position="1"/>
        <end position="35"/>
    </location>
</feature>
<protein>
    <recommendedName>
        <fullName evidence="9">Beta-ketoacyl-[acyl-carrier-protein] synthase III</fullName>
        <shortName evidence="9">Beta-ketoacyl-ACP synthase III</shortName>
        <shortName evidence="9">KAS III</shortName>
        <ecNumber evidence="9">2.3.1.180</ecNumber>
    </recommendedName>
    <alternativeName>
        <fullName evidence="9">3-oxoacyl-[acyl-carrier-protein] synthase 3</fullName>
    </alternativeName>
    <alternativeName>
        <fullName evidence="9">3-oxoacyl-[acyl-carrier-protein] synthase III</fullName>
    </alternativeName>
</protein>
<dbReference type="PANTHER" id="PTHR34069">
    <property type="entry name" value="3-OXOACYL-[ACYL-CARRIER-PROTEIN] SYNTHASE 3"/>
    <property type="match status" value="1"/>
</dbReference>
<evidence type="ECO:0000256" key="10">
    <source>
        <dbReference type="SAM" id="MobiDB-lite"/>
    </source>
</evidence>
<dbReference type="EMBL" id="OBQK01000004">
    <property type="protein sequence ID" value="SOC54898.1"/>
    <property type="molecule type" value="Genomic_DNA"/>
</dbReference>
<dbReference type="HAMAP" id="MF_01815">
    <property type="entry name" value="FabH"/>
    <property type="match status" value="1"/>
</dbReference>
<dbReference type="GO" id="GO:0004315">
    <property type="term" value="F:3-oxoacyl-[acyl-carrier-protein] synthase activity"/>
    <property type="evidence" value="ECO:0007669"/>
    <property type="project" value="InterPro"/>
</dbReference>
<name>A0A285VMV0_9MICO</name>
<evidence type="ECO:0000256" key="9">
    <source>
        <dbReference type="HAMAP-Rule" id="MF_01815"/>
    </source>
</evidence>
<dbReference type="InterPro" id="IPR013751">
    <property type="entry name" value="ACP_syn_III_N"/>
</dbReference>
<dbReference type="STRING" id="1122622.GCA_000421185_01023"/>
<feature type="active site" evidence="9">
    <location>
        <position position="324"/>
    </location>
</feature>
<comment type="function">
    <text evidence="9">Catalyzes the condensation reaction of fatty acid synthesis by the addition to an acyl acceptor of two carbons from malonyl-ACP. Catalyzes the first condensation reaction which initiates fatty acid synthesis and may therefore play a role in governing the total rate of fatty acid production. Possesses both acetoacetyl-ACP synthase and acetyl transacylase activities. Its substrate specificity determines the biosynthesis of branched-chain and/or straight-chain of fatty acids.</text>
</comment>
<feature type="region of interest" description="ACP-binding" evidence="9">
    <location>
        <begin position="294"/>
        <end position="298"/>
    </location>
</feature>
<gene>
    <name evidence="9" type="primary">fabH</name>
    <name evidence="13" type="ORF">SAMN05421879_10449</name>
</gene>
<keyword evidence="2 9" id="KW-0963">Cytoplasm</keyword>
<feature type="domain" description="Beta-ketoacyl-[acyl-carrier-protein] synthase III N-terminal" evidence="12">
    <location>
        <begin position="144"/>
        <end position="219"/>
    </location>
</feature>
<feature type="active site" evidence="9">
    <location>
        <position position="150"/>
    </location>
</feature>
<keyword evidence="5 9" id="KW-0276">Fatty acid metabolism</keyword>
<comment type="subunit">
    <text evidence="9">Homodimer.</text>
</comment>
<dbReference type="Pfam" id="PF08541">
    <property type="entry name" value="ACP_syn_III_C"/>
    <property type="match status" value="1"/>
</dbReference>
<reference evidence="14" key="1">
    <citation type="submission" date="2017-08" db="EMBL/GenBank/DDBJ databases">
        <authorList>
            <person name="Varghese N."/>
            <person name="Submissions S."/>
        </authorList>
    </citation>
    <scope>NUCLEOTIDE SEQUENCE [LARGE SCALE GENOMIC DNA]</scope>
    <source>
        <strain evidence="14">USBA17B2</strain>
    </source>
</reference>
<dbReference type="PANTHER" id="PTHR34069:SF2">
    <property type="entry name" value="BETA-KETOACYL-[ACYL-CARRIER-PROTEIN] SYNTHASE III"/>
    <property type="match status" value="1"/>
</dbReference>
<dbReference type="NCBIfam" id="NF006829">
    <property type="entry name" value="PRK09352.1"/>
    <property type="match status" value="1"/>
</dbReference>
<dbReference type="InterPro" id="IPR016039">
    <property type="entry name" value="Thiolase-like"/>
</dbReference>
<dbReference type="CDD" id="cd00830">
    <property type="entry name" value="KAS_III"/>
    <property type="match status" value="1"/>
</dbReference>
<comment type="domain">
    <text evidence="9">The last Arg residue of the ACP-binding site is essential for the weak association between ACP/AcpP and FabH.</text>
</comment>
<evidence type="ECO:0000313" key="14">
    <source>
        <dbReference type="Proteomes" id="UP000219688"/>
    </source>
</evidence>
<evidence type="ECO:0000259" key="11">
    <source>
        <dbReference type="Pfam" id="PF08541"/>
    </source>
</evidence>
<dbReference type="EC" id="2.3.1.180" evidence="9"/>
<keyword evidence="8 9" id="KW-0012">Acyltransferase</keyword>
<dbReference type="GO" id="GO:0006633">
    <property type="term" value="P:fatty acid biosynthetic process"/>
    <property type="evidence" value="ECO:0007669"/>
    <property type="project" value="UniProtKB-UniRule"/>
</dbReference>
<organism evidence="13 14">
    <name type="scientific">Ornithinimicrobium cerasi</name>
    <dbReference type="NCBI Taxonomy" id="2248773"/>
    <lineage>
        <taxon>Bacteria</taxon>
        <taxon>Bacillati</taxon>
        <taxon>Actinomycetota</taxon>
        <taxon>Actinomycetes</taxon>
        <taxon>Micrococcales</taxon>
        <taxon>Ornithinimicrobiaceae</taxon>
        <taxon>Ornithinimicrobium</taxon>
    </lineage>
</organism>
<dbReference type="NCBIfam" id="TIGR00747">
    <property type="entry name" value="fabH"/>
    <property type="match status" value="1"/>
</dbReference>
<comment type="similarity">
    <text evidence="1 9">Belongs to the thiolase-like superfamily. FabH family.</text>
</comment>
<keyword evidence="3 9" id="KW-0444">Lipid biosynthesis</keyword>
<evidence type="ECO:0000256" key="5">
    <source>
        <dbReference type="ARBA" id="ARBA00022832"/>
    </source>
</evidence>
<evidence type="ECO:0000256" key="2">
    <source>
        <dbReference type="ARBA" id="ARBA00022490"/>
    </source>
</evidence>
<proteinExistence type="inferred from homology"/>
<evidence type="ECO:0000256" key="6">
    <source>
        <dbReference type="ARBA" id="ARBA00023098"/>
    </source>
</evidence>
<evidence type="ECO:0000256" key="4">
    <source>
        <dbReference type="ARBA" id="ARBA00022679"/>
    </source>
</evidence>
<dbReference type="GO" id="GO:0005737">
    <property type="term" value="C:cytoplasm"/>
    <property type="evidence" value="ECO:0007669"/>
    <property type="project" value="UniProtKB-SubCell"/>
</dbReference>
<evidence type="ECO:0000256" key="8">
    <source>
        <dbReference type="ARBA" id="ARBA00023315"/>
    </source>
</evidence>
<dbReference type="GO" id="GO:0033818">
    <property type="term" value="F:beta-ketoacyl-acyl-carrier-protein synthase III activity"/>
    <property type="evidence" value="ECO:0007669"/>
    <property type="project" value="UniProtKB-UniRule"/>
</dbReference>
<dbReference type="InterPro" id="IPR004655">
    <property type="entry name" value="FabH"/>
</dbReference>
<dbReference type="SUPFAM" id="SSF53901">
    <property type="entry name" value="Thiolase-like"/>
    <property type="match status" value="1"/>
</dbReference>
<feature type="domain" description="Beta-ketoacyl-[acyl-carrier-protein] synthase III C-terminal" evidence="11">
    <location>
        <begin position="278"/>
        <end position="365"/>
    </location>
</feature>
<dbReference type="AlphaFoldDB" id="A0A285VMV0"/>
<keyword evidence="14" id="KW-1185">Reference proteome</keyword>
<dbReference type="GO" id="GO:0044550">
    <property type="term" value="P:secondary metabolite biosynthetic process"/>
    <property type="evidence" value="ECO:0007669"/>
    <property type="project" value="TreeGrafter"/>
</dbReference>
<dbReference type="InterPro" id="IPR013747">
    <property type="entry name" value="ACP_syn_III_C"/>
</dbReference>
<evidence type="ECO:0000256" key="1">
    <source>
        <dbReference type="ARBA" id="ARBA00008642"/>
    </source>
</evidence>
<dbReference type="UniPathway" id="UPA00094"/>
<evidence type="ECO:0000256" key="3">
    <source>
        <dbReference type="ARBA" id="ARBA00022516"/>
    </source>
</evidence>
<dbReference type="Proteomes" id="UP000219688">
    <property type="component" value="Unassembled WGS sequence"/>
</dbReference>
<accession>A0A285VMV0</accession>
<feature type="active site" evidence="9">
    <location>
        <position position="293"/>
    </location>
</feature>
<comment type="subcellular location">
    <subcellularLocation>
        <location evidence="9">Cytoplasm</location>
    </subcellularLocation>
</comment>
<dbReference type="Pfam" id="PF08545">
    <property type="entry name" value="ACP_syn_III"/>
    <property type="match status" value="1"/>
</dbReference>
<sequence>MTDDLSTPTAPDGAGTVTPGPAPAGSTERKELTVPQGMRHARIHGLGGYRPERVVTNEEIVQFIDSSDEWIQQRSGIVTRRFAREDETVIDMSEPAARQAMAQAGVSPEQIGVVIMATVSHPYQTPAAAPMLAHRLGIPNPAAFDISAACAGYCHAISLANDMVRAGTTDYVLVLGVEKLSDFTDKYDRGSAFIFGDGAGAAVVGVSDYPGIGPTLWGSLGDKADVITQREAWTDLRPQMEDPGREDGIPWPSFVMQGQAVFRWAVFSMAPVAVEAVRAAGLTPDDLDAFVPHQANMRITDAMIKALGLPEHVPVARDIAETGNTSAASIPLAMSRMLDEGEAPHGGVALQIGFGAGLVYAAQVVLMP</sequence>
<evidence type="ECO:0000259" key="12">
    <source>
        <dbReference type="Pfam" id="PF08545"/>
    </source>
</evidence>
<keyword evidence="9" id="KW-0511">Multifunctional enzyme</keyword>
<comment type="pathway">
    <text evidence="9">Lipid metabolism; fatty acid biosynthesis.</text>
</comment>
<evidence type="ECO:0000313" key="13">
    <source>
        <dbReference type="EMBL" id="SOC54898.1"/>
    </source>
</evidence>
<keyword evidence="4 9" id="KW-0808">Transferase</keyword>
<evidence type="ECO:0000256" key="7">
    <source>
        <dbReference type="ARBA" id="ARBA00023160"/>
    </source>
</evidence>
<dbReference type="Gene3D" id="3.40.47.10">
    <property type="match status" value="2"/>
</dbReference>
<keyword evidence="7 9" id="KW-0275">Fatty acid biosynthesis</keyword>